<accession>A0A9P0D0K0</accession>
<evidence type="ECO:0000313" key="3">
    <source>
        <dbReference type="Proteomes" id="UP001153636"/>
    </source>
</evidence>
<protein>
    <submittedName>
        <fullName evidence="2">Uncharacterized protein</fullName>
    </submittedName>
</protein>
<name>A0A9P0D0K0_9CUCU</name>
<dbReference type="AlphaFoldDB" id="A0A9P0D0K0"/>
<feature type="coiled-coil region" evidence="1">
    <location>
        <begin position="27"/>
        <end position="86"/>
    </location>
</feature>
<organism evidence="2 3">
    <name type="scientific">Psylliodes chrysocephalus</name>
    <dbReference type="NCBI Taxonomy" id="3402493"/>
    <lineage>
        <taxon>Eukaryota</taxon>
        <taxon>Metazoa</taxon>
        <taxon>Ecdysozoa</taxon>
        <taxon>Arthropoda</taxon>
        <taxon>Hexapoda</taxon>
        <taxon>Insecta</taxon>
        <taxon>Pterygota</taxon>
        <taxon>Neoptera</taxon>
        <taxon>Endopterygota</taxon>
        <taxon>Coleoptera</taxon>
        <taxon>Polyphaga</taxon>
        <taxon>Cucujiformia</taxon>
        <taxon>Chrysomeloidea</taxon>
        <taxon>Chrysomelidae</taxon>
        <taxon>Galerucinae</taxon>
        <taxon>Alticini</taxon>
        <taxon>Psylliodes</taxon>
    </lineage>
</organism>
<gene>
    <name evidence="2" type="ORF">PSYICH_LOCUS12433</name>
</gene>
<reference evidence="2" key="1">
    <citation type="submission" date="2022-01" db="EMBL/GenBank/DDBJ databases">
        <authorList>
            <person name="King R."/>
        </authorList>
    </citation>
    <scope>NUCLEOTIDE SEQUENCE</scope>
</reference>
<sequence>MSSKNKSASGTGQINENMVEMMSNKLATKITEKIENQLEKLDKYFEKMERQITYVIEKLATVGKVAETNIDKIKLLNDKVEKLEHKLKTKPLRIIGLKEEPNENLLTEGTSMYINEGLTKVIYKLPGSAREKYNSSGMGEFLLELATSIQQVCEDETNAEM</sequence>
<evidence type="ECO:0000313" key="2">
    <source>
        <dbReference type="EMBL" id="CAH1111704.1"/>
    </source>
</evidence>
<keyword evidence="3" id="KW-1185">Reference proteome</keyword>
<dbReference type="EMBL" id="OV651818">
    <property type="protein sequence ID" value="CAH1111704.1"/>
    <property type="molecule type" value="Genomic_DNA"/>
</dbReference>
<keyword evidence="1" id="KW-0175">Coiled coil</keyword>
<dbReference type="Proteomes" id="UP001153636">
    <property type="component" value="Chromosome 6"/>
</dbReference>
<evidence type="ECO:0000256" key="1">
    <source>
        <dbReference type="SAM" id="Coils"/>
    </source>
</evidence>
<proteinExistence type="predicted"/>